<gene>
    <name evidence="3" type="ORF">SAMN05192542_11586</name>
</gene>
<dbReference type="EMBL" id="FOAJ01000015">
    <property type="protein sequence ID" value="SEL84617.1"/>
    <property type="molecule type" value="Genomic_DNA"/>
</dbReference>
<keyword evidence="3" id="KW-0436">Ligase</keyword>
<protein>
    <submittedName>
        <fullName evidence="3">Glutathione synthase/RimK-type ligase, ATP-grasp superfamily</fullName>
    </submittedName>
</protein>
<dbReference type="RefSeq" id="WP_244283749.1">
    <property type="nucleotide sequence ID" value="NZ_FNSR01000001.1"/>
</dbReference>
<reference evidence="4" key="1">
    <citation type="submission" date="2016-10" db="EMBL/GenBank/DDBJ databases">
        <authorList>
            <person name="Varghese N."/>
            <person name="Submissions S."/>
        </authorList>
    </citation>
    <scope>NUCLEOTIDE SEQUENCE [LARGE SCALE GENOMIC DNA]</scope>
    <source>
        <strain evidence="4">LMG 26416</strain>
    </source>
</reference>
<sequence>MTPTDESPAPDASARSDGSPQQETQQQSDAIERLSRALDAAPLDATLHARMIEATHAARDEAGFTAHRLALAALAALGNAPPEQMALVLYNVATVYAIKGRRDDAIRWYLHALGVHPDLAIAHQNLAAVLEAAGDKRGALSHRDRAYRLQRAFVEPAVRDERRRVLILGVGKGTGNVPIDAMLSFETTSRIRYAIDYADDAEDARLPPYDVVFNAIGDPDIAQPLSPRIARFARRCGRPVLNPPDAIERTFRHRTATQLAPVRDAIVPRCIRLDAKPASADALARQLAQHDVTFPLLMRPLAVHGGEQLARHASIDTLWPALVALDAPCYLTAYHDFRSADGYFRKYRVIYVDREPYAYHLAISPQWMVHYFSAEMTDTRWKLEEETRFLADPRAALGARAMDAIVEIGRGLDLDYGGLDFALTSAQQVLVFEANATMLAHREARNGPLAHKNPFIERIAAAFERMLDARGGRMDSPLASPLSSPVAPA</sequence>
<dbReference type="STRING" id="416943.SAMN05445871_1051"/>
<dbReference type="InterPro" id="IPR011990">
    <property type="entry name" value="TPR-like_helical_dom_sf"/>
</dbReference>
<feature type="repeat" description="TPR" evidence="1">
    <location>
        <begin position="86"/>
        <end position="119"/>
    </location>
</feature>
<evidence type="ECO:0000256" key="1">
    <source>
        <dbReference type="PROSITE-ProRule" id="PRU00339"/>
    </source>
</evidence>
<dbReference type="Proteomes" id="UP000199120">
    <property type="component" value="Unassembled WGS sequence"/>
</dbReference>
<dbReference type="SMART" id="SM00028">
    <property type="entry name" value="TPR"/>
    <property type="match status" value="2"/>
</dbReference>
<dbReference type="PROSITE" id="PS50005">
    <property type="entry name" value="TPR"/>
    <property type="match status" value="1"/>
</dbReference>
<dbReference type="SUPFAM" id="SSF48452">
    <property type="entry name" value="TPR-like"/>
    <property type="match status" value="1"/>
</dbReference>
<evidence type="ECO:0000313" key="3">
    <source>
        <dbReference type="EMBL" id="SEL84617.1"/>
    </source>
</evidence>
<keyword evidence="1" id="KW-0802">TPR repeat</keyword>
<dbReference type="SUPFAM" id="SSF56059">
    <property type="entry name" value="Glutathione synthetase ATP-binding domain-like"/>
    <property type="match status" value="1"/>
</dbReference>
<dbReference type="AlphaFoldDB" id="A0A1H7TL97"/>
<dbReference type="InterPro" id="IPR019734">
    <property type="entry name" value="TPR_rpt"/>
</dbReference>
<evidence type="ECO:0000313" key="4">
    <source>
        <dbReference type="Proteomes" id="UP000199120"/>
    </source>
</evidence>
<evidence type="ECO:0000256" key="2">
    <source>
        <dbReference type="SAM" id="MobiDB-lite"/>
    </source>
</evidence>
<name>A0A1H7TL97_9BURK</name>
<accession>A0A1H7TL97</accession>
<dbReference type="GO" id="GO:0016874">
    <property type="term" value="F:ligase activity"/>
    <property type="evidence" value="ECO:0007669"/>
    <property type="project" value="UniProtKB-KW"/>
</dbReference>
<feature type="region of interest" description="Disordered" evidence="2">
    <location>
        <begin position="1"/>
        <end position="30"/>
    </location>
</feature>
<feature type="compositionally biased region" description="Polar residues" evidence="2">
    <location>
        <begin position="16"/>
        <end position="29"/>
    </location>
</feature>
<proteinExistence type="predicted"/>
<dbReference type="Gene3D" id="1.25.40.10">
    <property type="entry name" value="Tetratricopeptide repeat domain"/>
    <property type="match status" value="1"/>
</dbReference>
<organism evidence="3 4">
    <name type="scientific">Paraburkholderia caballeronis</name>
    <dbReference type="NCBI Taxonomy" id="416943"/>
    <lineage>
        <taxon>Bacteria</taxon>
        <taxon>Pseudomonadati</taxon>
        <taxon>Pseudomonadota</taxon>
        <taxon>Betaproteobacteria</taxon>
        <taxon>Burkholderiales</taxon>
        <taxon>Burkholderiaceae</taxon>
        <taxon>Paraburkholderia</taxon>
    </lineage>
</organism>
<keyword evidence="4" id="KW-1185">Reference proteome</keyword>